<name>A0A1Q9AQU3_9HYPH</name>
<gene>
    <name evidence="1" type="ORF">BJF93_13080</name>
</gene>
<dbReference type="PANTHER" id="PTHR37807">
    <property type="entry name" value="OS07G0160300 PROTEIN"/>
    <property type="match status" value="1"/>
</dbReference>
<dbReference type="EMBL" id="MKIP01000059">
    <property type="protein sequence ID" value="OLP57784.1"/>
    <property type="molecule type" value="Genomic_DNA"/>
</dbReference>
<evidence type="ECO:0000313" key="2">
    <source>
        <dbReference type="Proteomes" id="UP000186364"/>
    </source>
</evidence>
<dbReference type="GO" id="GO:0016301">
    <property type="term" value="F:kinase activity"/>
    <property type="evidence" value="ECO:0007669"/>
    <property type="project" value="UniProtKB-KW"/>
</dbReference>
<proteinExistence type="predicted"/>
<reference evidence="1 2" key="1">
    <citation type="submission" date="2016-09" db="EMBL/GenBank/DDBJ databases">
        <title>Rhizobium sp. nov., a novel species isolated from the rice rhizosphere.</title>
        <authorList>
            <person name="Zhao J."/>
            <person name="Zhang X."/>
        </authorList>
    </citation>
    <scope>NUCLEOTIDE SEQUENCE [LARGE SCALE GENOMIC DNA]</scope>
    <source>
        <strain evidence="1 2">1.7048</strain>
    </source>
</reference>
<dbReference type="SUPFAM" id="SSF52540">
    <property type="entry name" value="P-loop containing nucleoside triphosphate hydrolases"/>
    <property type="match status" value="1"/>
</dbReference>
<accession>A0A1Q9AQU3</accession>
<keyword evidence="2" id="KW-1185">Reference proteome</keyword>
<dbReference type="InterPro" id="IPR027417">
    <property type="entry name" value="P-loop_NTPase"/>
</dbReference>
<dbReference type="Gene3D" id="3.40.50.300">
    <property type="entry name" value="P-loop containing nucleotide triphosphate hydrolases"/>
    <property type="match status" value="1"/>
</dbReference>
<dbReference type="OrthoDB" id="3819922at2"/>
<keyword evidence="1" id="KW-0808">Transferase</keyword>
<dbReference type="Pfam" id="PF13671">
    <property type="entry name" value="AAA_33"/>
    <property type="match status" value="1"/>
</dbReference>
<dbReference type="PANTHER" id="PTHR37807:SF3">
    <property type="entry name" value="OS07G0160300 PROTEIN"/>
    <property type="match status" value="1"/>
</dbReference>
<evidence type="ECO:0000313" key="1">
    <source>
        <dbReference type="EMBL" id="OLP57784.1"/>
    </source>
</evidence>
<keyword evidence="1" id="KW-0418">Kinase</keyword>
<comment type="caution">
    <text evidence="1">The sequence shown here is derived from an EMBL/GenBank/DDBJ whole genome shotgun (WGS) entry which is preliminary data.</text>
</comment>
<protein>
    <submittedName>
        <fullName evidence="1">Kinase</fullName>
    </submittedName>
</protein>
<sequence>MLIILGGLPGSGKSTIAHSLARKTGACYLRLDTVEQAIRAARPPESNDVGPEGYMALYALASDNLQLGQNVIVDSVNAIEVTRSAFRRVATDVGKGFVEIEIICSDAATHRQRAATRMPVSDGHRLPTWEEIQTRRFERWSPDLRLDSYVLSVEESVSEIINLLNARKE</sequence>
<dbReference type="RefSeq" id="WP_075629688.1">
    <property type="nucleotide sequence ID" value="NZ_FOAM01000007.1"/>
</dbReference>
<dbReference type="AlphaFoldDB" id="A0A1Q9AQU3"/>
<dbReference type="Proteomes" id="UP000186364">
    <property type="component" value="Unassembled WGS sequence"/>
</dbReference>
<organism evidence="1 2">
    <name type="scientific">Xaviernesmea oryzae</name>
    <dbReference type="NCBI Taxonomy" id="464029"/>
    <lineage>
        <taxon>Bacteria</taxon>
        <taxon>Pseudomonadati</taxon>
        <taxon>Pseudomonadota</taxon>
        <taxon>Alphaproteobacteria</taxon>
        <taxon>Hyphomicrobiales</taxon>
        <taxon>Rhizobiaceae</taxon>
        <taxon>Rhizobium/Agrobacterium group</taxon>
        <taxon>Xaviernesmea</taxon>
    </lineage>
</organism>